<evidence type="ECO:0008006" key="3">
    <source>
        <dbReference type="Google" id="ProtNLM"/>
    </source>
</evidence>
<proteinExistence type="predicted"/>
<gene>
    <name evidence="1" type="ORF">H5P27_15835</name>
</gene>
<dbReference type="EMBL" id="JACHVC010000013">
    <property type="protein sequence ID" value="MBC2607524.1"/>
    <property type="molecule type" value="Genomic_DNA"/>
</dbReference>
<organism evidence="1 2">
    <name type="scientific">Pelagicoccus albus</name>
    <dbReference type="NCBI Taxonomy" id="415222"/>
    <lineage>
        <taxon>Bacteria</taxon>
        <taxon>Pseudomonadati</taxon>
        <taxon>Verrucomicrobiota</taxon>
        <taxon>Opitutia</taxon>
        <taxon>Puniceicoccales</taxon>
        <taxon>Pelagicoccaceae</taxon>
        <taxon>Pelagicoccus</taxon>
    </lineage>
</organism>
<sequence length="179" mass="20093">MKVIIGAGEQRWGGWIPTQGEELNLLDENTWEAFFGEQQAEAFLCEHVFEHITVEEARHAAGLIKRYLKTGGFIRLAVPDKHFPNEEYQRTVQVGGPGPLDHPAADHKVVYGYKEFSEVFEQAGFAVSLLEYHDEHGVFHTTDWDVDVAPIFRSSKLDPRNQGGVIGFASIIIDARKTG</sequence>
<accession>A0A7X1B8X4</accession>
<comment type="caution">
    <text evidence="1">The sequence shown here is derived from an EMBL/GenBank/DDBJ whole genome shotgun (WGS) entry which is preliminary data.</text>
</comment>
<dbReference type="RefSeq" id="WP_185661405.1">
    <property type="nucleotide sequence ID" value="NZ_CAWPOO010000013.1"/>
</dbReference>
<dbReference type="Proteomes" id="UP000526501">
    <property type="component" value="Unassembled WGS sequence"/>
</dbReference>
<dbReference type="SUPFAM" id="SSF53335">
    <property type="entry name" value="S-adenosyl-L-methionine-dependent methyltransferases"/>
    <property type="match status" value="1"/>
</dbReference>
<reference evidence="1 2" key="1">
    <citation type="submission" date="2020-07" db="EMBL/GenBank/DDBJ databases">
        <authorList>
            <person name="Feng X."/>
        </authorList>
    </citation>
    <scope>NUCLEOTIDE SEQUENCE [LARGE SCALE GENOMIC DNA]</scope>
    <source>
        <strain evidence="1 2">JCM23202</strain>
    </source>
</reference>
<dbReference type="InterPro" id="IPR029063">
    <property type="entry name" value="SAM-dependent_MTases_sf"/>
</dbReference>
<dbReference type="AlphaFoldDB" id="A0A7X1B8X4"/>
<protein>
    <recommendedName>
        <fullName evidence="3">Methyltransferase domain-containing protein</fullName>
    </recommendedName>
</protein>
<dbReference type="Gene3D" id="3.40.50.150">
    <property type="entry name" value="Vaccinia Virus protein VP39"/>
    <property type="match status" value="1"/>
</dbReference>
<keyword evidence="2" id="KW-1185">Reference proteome</keyword>
<name>A0A7X1B8X4_9BACT</name>
<evidence type="ECO:0000313" key="2">
    <source>
        <dbReference type="Proteomes" id="UP000526501"/>
    </source>
</evidence>
<evidence type="ECO:0000313" key="1">
    <source>
        <dbReference type="EMBL" id="MBC2607524.1"/>
    </source>
</evidence>